<gene>
    <name evidence="1" type="ORF">IHE45_14G047400</name>
</gene>
<sequence>MASNGATNNKDAEIQIQLQPLPVDTNIPAGNVGGDAVVSNSANGDAAGNGQQHSTQTYATSKAKRKQMNKRSDVWKHFTEVKDEKGAIRGKCNYCDKFLACDTKINGTTSLRNHMRSCMKNPTSIEARHKQLSLHSTMISGAADNDNVGNLTCWKFDPELIRESLSKMLIIDELPFRFVEGEGFRKFMDVACSRYKVPSRWTLSRDCYQLYLVEMMKLKTYFKKSSQRINITTDTWTSLQRLNYMCITAHFIDSDWKLHKKILNFCPISCHKGESICREIEECLVGWGINKVFSITVDNASSNDVVVAYLKKKLMNWGTSIANGNYLHMRCIAHITNLVVVEGLKEVNASVKKVRDAVRYIRTSPTRMKRFKECVAMENIDCKKALCLDVSTRWNSTYLMLSTAEQYERAFDRYEYLDPCFKHDLKVEADGVPSCVDWDVVQKLSNMLQFLYHSTLRISSSKYVTYNTLWTEISDLYGNLLEWIQIEDVDLSLMGDRMKGKFDKYLGGPERMNKLIWFAIVVDPRGKFEVMKIAFSHIYGKEKGESLFQNVKASMFNLYQEYKNMHLKTTIQNPNVNESQPTIDVGGGGPNGGEKVPRHFFKGMYKKQRTKVGNADYVRKSELELYLNEELEEDSADIDILMWWKANSVRFPILSQMARDILVVPISTVASESAFSTGGRVLDPYRSSLSPKIVEALICTQDWLKASTTNLLFVEENYNEMEMLEAANFLFYTLFLVLLVIMNILYFLCRTLSNCKYEVIKMVNNKLFLFFFRV</sequence>
<evidence type="ECO:0000313" key="2">
    <source>
        <dbReference type="Proteomes" id="UP000827976"/>
    </source>
</evidence>
<dbReference type="Proteomes" id="UP000827976">
    <property type="component" value="Chromosome 14"/>
</dbReference>
<accession>A0ACB7URR4</accession>
<organism evidence="1 2">
    <name type="scientific">Dioscorea alata</name>
    <name type="common">Purple yam</name>
    <dbReference type="NCBI Taxonomy" id="55571"/>
    <lineage>
        <taxon>Eukaryota</taxon>
        <taxon>Viridiplantae</taxon>
        <taxon>Streptophyta</taxon>
        <taxon>Embryophyta</taxon>
        <taxon>Tracheophyta</taxon>
        <taxon>Spermatophyta</taxon>
        <taxon>Magnoliopsida</taxon>
        <taxon>Liliopsida</taxon>
        <taxon>Dioscoreales</taxon>
        <taxon>Dioscoreaceae</taxon>
        <taxon>Dioscorea</taxon>
    </lineage>
</organism>
<evidence type="ECO:0000313" key="1">
    <source>
        <dbReference type="EMBL" id="KAH7663342.1"/>
    </source>
</evidence>
<name>A0ACB7URR4_DIOAL</name>
<reference evidence="2" key="1">
    <citation type="journal article" date="2022" name="Nat. Commun.">
        <title>Chromosome evolution and the genetic basis of agronomically important traits in greater yam.</title>
        <authorList>
            <person name="Bredeson J.V."/>
            <person name="Lyons J.B."/>
            <person name="Oniyinde I.O."/>
            <person name="Okereke N.R."/>
            <person name="Kolade O."/>
            <person name="Nnabue I."/>
            <person name="Nwadili C.O."/>
            <person name="Hribova E."/>
            <person name="Parker M."/>
            <person name="Nwogha J."/>
            <person name="Shu S."/>
            <person name="Carlson J."/>
            <person name="Kariba R."/>
            <person name="Muthemba S."/>
            <person name="Knop K."/>
            <person name="Barton G.J."/>
            <person name="Sherwood A.V."/>
            <person name="Lopez-Montes A."/>
            <person name="Asiedu R."/>
            <person name="Jamnadass R."/>
            <person name="Muchugi A."/>
            <person name="Goodstein D."/>
            <person name="Egesi C.N."/>
            <person name="Featherston J."/>
            <person name="Asfaw A."/>
            <person name="Simpson G.G."/>
            <person name="Dolezel J."/>
            <person name="Hendre P.S."/>
            <person name="Van Deynze A."/>
            <person name="Kumar P.L."/>
            <person name="Obidiegwu J.E."/>
            <person name="Bhattacharjee R."/>
            <person name="Rokhsar D.S."/>
        </authorList>
    </citation>
    <scope>NUCLEOTIDE SEQUENCE [LARGE SCALE GENOMIC DNA]</scope>
    <source>
        <strain evidence="2">cv. TDa95/00328</strain>
    </source>
</reference>
<protein>
    <submittedName>
        <fullName evidence="1">Tam3-transposase (Ac family) protein</fullName>
    </submittedName>
</protein>
<keyword evidence="2" id="KW-1185">Reference proteome</keyword>
<proteinExistence type="predicted"/>
<dbReference type="EMBL" id="CM037024">
    <property type="protein sequence ID" value="KAH7663342.1"/>
    <property type="molecule type" value="Genomic_DNA"/>
</dbReference>
<comment type="caution">
    <text evidence="1">The sequence shown here is derived from an EMBL/GenBank/DDBJ whole genome shotgun (WGS) entry which is preliminary data.</text>
</comment>